<feature type="domain" description="DUF2510" evidence="9">
    <location>
        <begin position="143"/>
        <end position="174"/>
    </location>
</feature>
<protein>
    <submittedName>
        <fullName evidence="10">DUF2510 domain-containing protein</fullName>
    </submittedName>
</protein>
<dbReference type="InterPro" id="IPR051791">
    <property type="entry name" value="Pra-immunoreactive"/>
</dbReference>
<dbReference type="AlphaFoldDB" id="A0A345SVJ2"/>
<comment type="subcellular location">
    <subcellularLocation>
        <location evidence="1">Cell membrane</location>
        <topology evidence="1">Multi-pass membrane protein</topology>
    </subcellularLocation>
</comment>
<feature type="region of interest" description="Disordered" evidence="6">
    <location>
        <begin position="188"/>
        <end position="589"/>
    </location>
</feature>
<keyword evidence="2" id="KW-1003">Cell membrane</keyword>
<evidence type="ECO:0000259" key="9">
    <source>
        <dbReference type="Pfam" id="PF10708"/>
    </source>
</evidence>
<dbReference type="GO" id="GO:0005886">
    <property type="term" value="C:plasma membrane"/>
    <property type="evidence" value="ECO:0007669"/>
    <property type="project" value="UniProtKB-SubCell"/>
</dbReference>
<evidence type="ECO:0000256" key="1">
    <source>
        <dbReference type="ARBA" id="ARBA00004651"/>
    </source>
</evidence>
<feature type="transmembrane region" description="Helical" evidence="7">
    <location>
        <begin position="706"/>
        <end position="728"/>
    </location>
</feature>
<organism evidence="10 11">
    <name type="scientific">Peterkaempfera bronchialis</name>
    <dbReference type="NCBI Taxonomy" id="2126346"/>
    <lineage>
        <taxon>Bacteria</taxon>
        <taxon>Bacillati</taxon>
        <taxon>Actinomycetota</taxon>
        <taxon>Actinomycetes</taxon>
        <taxon>Kitasatosporales</taxon>
        <taxon>Streptomycetaceae</taxon>
        <taxon>Peterkaempfera</taxon>
    </lineage>
</organism>
<feature type="compositionally biased region" description="Low complexity" evidence="6">
    <location>
        <begin position="371"/>
        <end position="428"/>
    </location>
</feature>
<dbReference type="PANTHER" id="PTHR36115:SF4">
    <property type="entry name" value="MEMBRANE PROTEIN"/>
    <property type="match status" value="1"/>
</dbReference>
<proteinExistence type="predicted"/>
<dbReference type="Proteomes" id="UP000249340">
    <property type="component" value="Chromosome"/>
</dbReference>
<keyword evidence="5 7" id="KW-0472">Membrane</keyword>
<dbReference type="EMBL" id="CP031264">
    <property type="protein sequence ID" value="AXI77747.1"/>
    <property type="molecule type" value="Genomic_DNA"/>
</dbReference>
<gene>
    <name evidence="10" type="ORF">C7M71_010185</name>
</gene>
<feature type="compositionally biased region" description="Low complexity" evidence="6">
    <location>
        <begin position="435"/>
        <end position="445"/>
    </location>
</feature>
<dbReference type="PANTHER" id="PTHR36115">
    <property type="entry name" value="PROLINE-RICH ANTIGEN HOMOLOG-RELATED"/>
    <property type="match status" value="1"/>
</dbReference>
<feature type="compositionally biased region" description="Pro residues" evidence="6">
    <location>
        <begin position="275"/>
        <end position="298"/>
    </location>
</feature>
<feature type="compositionally biased region" description="Pro residues" evidence="6">
    <location>
        <begin position="466"/>
        <end position="482"/>
    </location>
</feature>
<feature type="compositionally biased region" description="Low complexity" evidence="6">
    <location>
        <begin position="337"/>
        <end position="361"/>
    </location>
</feature>
<dbReference type="OrthoDB" id="4207282at2"/>
<keyword evidence="11" id="KW-1185">Reference proteome</keyword>
<feature type="compositionally biased region" description="Low complexity" evidence="6">
    <location>
        <begin position="524"/>
        <end position="547"/>
    </location>
</feature>
<evidence type="ECO:0000256" key="7">
    <source>
        <dbReference type="SAM" id="Phobius"/>
    </source>
</evidence>
<name>A0A345SVJ2_9ACTN</name>
<feature type="domain" description="RDD" evidence="8">
    <location>
        <begin position="591"/>
        <end position="741"/>
    </location>
</feature>
<keyword evidence="3 7" id="KW-0812">Transmembrane</keyword>
<dbReference type="Pfam" id="PF06271">
    <property type="entry name" value="RDD"/>
    <property type="match status" value="1"/>
</dbReference>
<dbReference type="InterPro" id="IPR018929">
    <property type="entry name" value="DUF2510"/>
</dbReference>
<evidence type="ECO:0000256" key="4">
    <source>
        <dbReference type="ARBA" id="ARBA00022989"/>
    </source>
</evidence>
<reference evidence="11" key="1">
    <citation type="submission" date="2018-07" db="EMBL/GenBank/DDBJ databases">
        <title>Streptacidiphilus bronchialis DSM 106435 chromosome.</title>
        <authorList>
            <person name="Batra D."/>
            <person name="Gulvik C.A."/>
        </authorList>
    </citation>
    <scope>NUCLEOTIDE SEQUENCE [LARGE SCALE GENOMIC DNA]</scope>
    <source>
        <strain evidence="11">DSM 106435</strain>
    </source>
</reference>
<sequence length="749" mass="76631">MGVTSSLHWSLPVAGRVCPAAEPVIRESARTGDSYTTSPDGAPQDIARHRVSKGARGAAERRFLWQRPHREARGYYALSLLGCAPCRYAPGGPRASRCRASANPRREAGVPARPPPDSESGPRDRGQMTDRPSSGTTAGAPTPGYYPDPSIPGFVRYWDGRGWAPGTSRPEPGPGEVLAPPRVVARRSAPSMRSVPPPVAPGAAEAPEEPAPARGWAGPARLDESGPVFFDETTGGTSFTTEPWTGAAAAGPPPREAEQPPPAALPAPAARPALPAGPLPPYAPASPLPPHPAPPSPWATPSHPAARTAPERSAAPTGPTARSSTAAALPPAPAAPADPGFAAPGYAGSPGPAASDESGYAGSPGPGPGSSGFAASPGSAEPGYEGSPAAAASDQRQSAASSAPGAPGYSEPADPGSGSSAFGASPGYSEPPDPGSGSSPFGASPAYTGSAAAPTGSAWSPAAPDTEPPAATPSTPSAPPASPDDRERSSGWQVDAHSQRGLMESQAAPRWVSWGVADGEPEARQTATPARRPAPGTAHRTPAVTPTAEPPAPQTARTAQPPRPDRTAAEPTRRPQPTAARAAARRKARPAGYGRRLAARVVDSLVVAALAAAVGIPLAASAMDHIQEKIDAARDSGRSVRVWLIDPTVLGKLGLFLLVLLLIGFLYEVLPTARWGRTPGKRLARVRVLDTKSQRPPGLGGAVRRWLAQQLLAGMLLGGLLDTLWCLFDRPLRQCWHDKAGGTFVAADD</sequence>
<feature type="transmembrane region" description="Helical" evidence="7">
    <location>
        <begin position="605"/>
        <end position="623"/>
    </location>
</feature>
<dbReference type="Pfam" id="PF10708">
    <property type="entry name" value="DUF2510"/>
    <property type="match status" value="1"/>
</dbReference>
<evidence type="ECO:0000256" key="5">
    <source>
        <dbReference type="ARBA" id="ARBA00023136"/>
    </source>
</evidence>
<dbReference type="InterPro" id="IPR010432">
    <property type="entry name" value="RDD"/>
</dbReference>
<evidence type="ECO:0000256" key="6">
    <source>
        <dbReference type="SAM" id="MobiDB-lite"/>
    </source>
</evidence>
<feature type="transmembrane region" description="Helical" evidence="7">
    <location>
        <begin position="644"/>
        <end position="667"/>
    </location>
</feature>
<evidence type="ECO:0000256" key="3">
    <source>
        <dbReference type="ARBA" id="ARBA00022692"/>
    </source>
</evidence>
<evidence type="ECO:0000313" key="10">
    <source>
        <dbReference type="EMBL" id="AXI77747.1"/>
    </source>
</evidence>
<keyword evidence="4 7" id="KW-1133">Transmembrane helix</keyword>
<feature type="region of interest" description="Disordered" evidence="6">
    <location>
        <begin position="92"/>
        <end position="148"/>
    </location>
</feature>
<feature type="compositionally biased region" description="Basic and acidic residues" evidence="6">
    <location>
        <begin position="563"/>
        <end position="573"/>
    </location>
</feature>
<evidence type="ECO:0000313" key="11">
    <source>
        <dbReference type="Proteomes" id="UP000249340"/>
    </source>
</evidence>
<feature type="region of interest" description="Disordered" evidence="6">
    <location>
        <begin position="28"/>
        <end position="55"/>
    </location>
</feature>
<evidence type="ECO:0000256" key="2">
    <source>
        <dbReference type="ARBA" id="ARBA00022475"/>
    </source>
</evidence>
<dbReference type="KEGG" id="stri:C7M71_010185"/>
<feature type="compositionally biased region" description="Pro residues" evidence="6">
    <location>
        <begin position="251"/>
        <end position="265"/>
    </location>
</feature>
<accession>A0A345SVJ2</accession>
<evidence type="ECO:0000259" key="8">
    <source>
        <dbReference type="Pfam" id="PF06271"/>
    </source>
</evidence>
<feature type="compositionally biased region" description="Polar residues" evidence="6">
    <location>
        <begin position="130"/>
        <end position="139"/>
    </location>
</feature>